<dbReference type="PANTHER" id="PTHR31796:SF2">
    <property type="entry name" value="SUZ DOMAIN-CONTAINING PROTEIN 1"/>
    <property type="match status" value="1"/>
</dbReference>
<protein>
    <submittedName>
        <fullName evidence="4">SUZ domain-containing protein</fullName>
    </submittedName>
</protein>
<dbReference type="EnsemblFungi" id="PTTG_00327-t43_1">
    <property type="protein sequence ID" value="PTTG_00327-t43_1-p1"/>
    <property type="gene ID" value="PTTG_00327"/>
</dbReference>
<dbReference type="OrthoDB" id="2502428at2759"/>
<evidence type="ECO:0000313" key="5">
    <source>
        <dbReference type="Proteomes" id="UP000005240"/>
    </source>
</evidence>
<feature type="domain" description="SUZ" evidence="2">
    <location>
        <begin position="94"/>
        <end position="174"/>
    </location>
</feature>
<dbReference type="PROSITE" id="PS51673">
    <property type="entry name" value="SUZ"/>
    <property type="match status" value="1"/>
</dbReference>
<evidence type="ECO:0000256" key="1">
    <source>
        <dbReference type="SAM" id="MobiDB-lite"/>
    </source>
</evidence>
<sequence>MPAAKKKQADPCDDWEDVRLNRIYSMSRIGDFDHSETDLITPPRELLSTRILIVLIYLSFSADLPCFLLVNPSPNVASDPVEIENSAMWNNANRNPQYVVLPANAAHSAVTANRPLVQDTMFGKAKVTILKRPKAESMNQSSSHSNSSSSSNLSISLREKAYSEARERIFGSASGSDDQSSSKPLKISPTPPQISRDSSSANMVVVQRQPSGPVSSDQKGFNSRQKYIPT</sequence>
<name>A0A180GZX1_PUCT1</name>
<feature type="region of interest" description="Disordered" evidence="1">
    <location>
        <begin position="172"/>
        <end position="230"/>
    </location>
</feature>
<dbReference type="EMBL" id="ADAS02000008">
    <property type="protein sequence ID" value="OAV98280.1"/>
    <property type="molecule type" value="Genomic_DNA"/>
</dbReference>
<dbReference type="InterPro" id="IPR039228">
    <property type="entry name" value="SZRD1"/>
</dbReference>
<reference evidence="4" key="4">
    <citation type="submission" date="2025-05" db="UniProtKB">
        <authorList>
            <consortium name="EnsemblFungi"/>
        </authorList>
    </citation>
    <scope>IDENTIFICATION</scope>
    <source>
        <strain evidence="4">isolate 1-1 / race 1 (BBBD)</strain>
    </source>
</reference>
<feature type="compositionally biased region" description="Low complexity" evidence="1">
    <location>
        <begin position="137"/>
        <end position="154"/>
    </location>
</feature>
<accession>A0A180GZX1</accession>
<dbReference type="Pfam" id="PF12752">
    <property type="entry name" value="SUZ"/>
    <property type="match status" value="1"/>
</dbReference>
<feature type="compositionally biased region" description="Polar residues" evidence="1">
    <location>
        <begin position="193"/>
        <end position="230"/>
    </location>
</feature>
<keyword evidence="5" id="KW-1185">Reference proteome</keyword>
<feature type="region of interest" description="Disordered" evidence="1">
    <location>
        <begin position="133"/>
        <end position="154"/>
    </location>
</feature>
<evidence type="ECO:0000313" key="4">
    <source>
        <dbReference type="EnsemblFungi" id="PTTG_00327-t43_1-p1"/>
    </source>
</evidence>
<proteinExistence type="predicted"/>
<evidence type="ECO:0000313" key="3">
    <source>
        <dbReference type="EMBL" id="OAV98280.1"/>
    </source>
</evidence>
<dbReference type="PANTHER" id="PTHR31796">
    <property type="entry name" value="SUZ DOMAIN-CONTAINING PROTEIN 1"/>
    <property type="match status" value="1"/>
</dbReference>
<dbReference type="Proteomes" id="UP000005240">
    <property type="component" value="Unassembled WGS sequence"/>
</dbReference>
<dbReference type="STRING" id="630390.A0A180GZX1"/>
<dbReference type="VEuPathDB" id="FungiDB:PTTG_00327"/>
<dbReference type="InterPro" id="IPR024771">
    <property type="entry name" value="SUZ"/>
</dbReference>
<reference evidence="3" key="1">
    <citation type="submission" date="2009-11" db="EMBL/GenBank/DDBJ databases">
        <authorList>
            <consortium name="The Broad Institute Genome Sequencing Platform"/>
            <person name="Ward D."/>
            <person name="Feldgarden M."/>
            <person name="Earl A."/>
            <person name="Young S.K."/>
            <person name="Zeng Q."/>
            <person name="Koehrsen M."/>
            <person name="Alvarado L."/>
            <person name="Berlin A."/>
            <person name="Bochicchio J."/>
            <person name="Borenstein D."/>
            <person name="Chapman S.B."/>
            <person name="Chen Z."/>
            <person name="Engels R."/>
            <person name="Freedman E."/>
            <person name="Gellesch M."/>
            <person name="Goldberg J."/>
            <person name="Griggs A."/>
            <person name="Gujja S."/>
            <person name="Heilman E."/>
            <person name="Heiman D."/>
            <person name="Hepburn T."/>
            <person name="Howarth C."/>
            <person name="Jen D."/>
            <person name="Larson L."/>
            <person name="Lewis B."/>
            <person name="Mehta T."/>
            <person name="Park D."/>
            <person name="Pearson M."/>
            <person name="Roberts A."/>
            <person name="Saif S."/>
            <person name="Shea T."/>
            <person name="Shenoy N."/>
            <person name="Sisk P."/>
            <person name="Stolte C."/>
            <person name="Sykes S."/>
            <person name="Thomson T."/>
            <person name="Walk T."/>
            <person name="White J."/>
            <person name="Yandava C."/>
            <person name="Izard J."/>
            <person name="Baranova O.V."/>
            <person name="Blanton J.M."/>
            <person name="Tanner A.C."/>
            <person name="Dewhirst F.E."/>
            <person name="Haas B."/>
            <person name="Nusbaum C."/>
            <person name="Birren B."/>
        </authorList>
    </citation>
    <scope>NUCLEOTIDE SEQUENCE [LARGE SCALE GENOMIC DNA]</scope>
    <source>
        <strain evidence="3">1-1 BBBD Race 1</strain>
    </source>
</reference>
<feature type="compositionally biased region" description="Low complexity" evidence="1">
    <location>
        <begin position="172"/>
        <end position="182"/>
    </location>
</feature>
<reference evidence="3" key="2">
    <citation type="submission" date="2016-05" db="EMBL/GenBank/DDBJ databases">
        <title>Comparative analysis highlights variable genome content of wheat rusts and divergence of the mating loci.</title>
        <authorList>
            <person name="Cuomo C.A."/>
            <person name="Bakkeren G."/>
            <person name="Szabo L."/>
            <person name="Khalil H."/>
            <person name="Joly D."/>
            <person name="Goldberg J."/>
            <person name="Young S."/>
            <person name="Zeng Q."/>
            <person name="Fellers J."/>
        </authorList>
    </citation>
    <scope>NUCLEOTIDE SEQUENCE [LARGE SCALE GENOMIC DNA]</scope>
    <source>
        <strain evidence="3">1-1 BBBD Race 1</strain>
    </source>
</reference>
<dbReference type="AlphaFoldDB" id="A0A180GZX1"/>
<gene>
    <name evidence="3" type="ORF">PTTG_00327</name>
</gene>
<reference evidence="4 5" key="3">
    <citation type="journal article" date="2017" name="G3 (Bethesda)">
        <title>Comparative analysis highlights variable genome content of wheat rusts and divergence of the mating loci.</title>
        <authorList>
            <person name="Cuomo C.A."/>
            <person name="Bakkeren G."/>
            <person name="Khalil H.B."/>
            <person name="Panwar V."/>
            <person name="Joly D."/>
            <person name="Linning R."/>
            <person name="Sakthikumar S."/>
            <person name="Song X."/>
            <person name="Adiconis X."/>
            <person name="Fan L."/>
            <person name="Goldberg J.M."/>
            <person name="Levin J.Z."/>
            <person name="Young S."/>
            <person name="Zeng Q."/>
            <person name="Anikster Y."/>
            <person name="Bruce M."/>
            <person name="Wang M."/>
            <person name="Yin C."/>
            <person name="McCallum B."/>
            <person name="Szabo L.J."/>
            <person name="Hulbert S."/>
            <person name="Chen X."/>
            <person name="Fellers J.P."/>
        </authorList>
    </citation>
    <scope>NUCLEOTIDE SEQUENCE</scope>
    <source>
        <strain evidence="5">Isolate 1-1 / race 1 (BBBD)</strain>
        <strain evidence="4">isolate 1-1 / race 1 (BBBD)</strain>
    </source>
</reference>
<organism evidence="3">
    <name type="scientific">Puccinia triticina (isolate 1-1 / race 1 (BBBD))</name>
    <name type="common">Brown leaf rust fungus</name>
    <dbReference type="NCBI Taxonomy" id="630390"/>
    <lineage>
        <taxon>Eukaryota</taxon>
        <taxon>Fungi</taxon>
        <taxon>Dikarya</taxon>
        <taxon>Basidiomycota</taxon>
        <taxon>Pucciniomycotina</taxon>
        <taxon>Pucciniomycetes</taxon>
        <taxon>Pucciniales</taxon>
        <taxon>Pucciniaceae</taxon>
        <taxon>Puccinia</taxon>
    </lineage>
</organism>
<evidence type="ECO:0000259" key="2">
    <source>
        <dbReference type="PROSITE" id="PS51673"/>
    </source>
</evidence>